<reference evidence="4 5" key="1">
    <citation type="journal article" date="2010" name="Int. J. Syst. Evol. Microbiol.">
        <title>Vagococcus penaei sp. nov., isolated from spoilage microbiota of cooked shrimp (Penaeus vannamei).</title>
        <authorList>
            <person name="Jaffres E."/>
            <person name="Prevost H."/>
            <person name="Rossero A."/>
            <person name="Joffraud J.J."/>
            <person name="Dousset X."/>
        </authorList>
    </citation>
    <scope>NUCLEOTIDE SEQUENCE [LARGE SCALE GENOMIC DNA]</scope>
    <source>
        <strain evidence="4 5">CD276</strain>
    </source>
</reference>
<accession>A0A1Q2D393</accession>
<keyword evidence="2" id="KW-0676">Redox-active center</keyword>
<dbReference type="Gene3D" id="3.40.30.10">
    <property type="entry name" value="Glutaredoxin"/>
    <property type="match status" value="1"/>
</dbReference>
<gene>
    <name evidence="4" type="ORF">BW732_00405</name>
</gene>
<protein>
    <recommendedName>
        <fullName evidence="3">Thioredoxin domain-containing protein</fullName>
    </recommendedName>
</protein>
<dbReference type="PANTHER" id="PTHR45663">
    <property type="entry name" value="GEO12009P1"/>
    <property type="match status" value="1"/>
</dbReference>
<dbReference type="OrthoDB" id="411356at2"/>
<dbReference type="CDD" id="cd02947">
    <property type="entry name" value="TRX_family"/>
    <property type="match status" value="1"/>
</dbReference>
<dbReference type="Proteomes" id="UP000188246">
    <property type="component" value="Chromosome"/>
</dbReference>
<proteinExistence type="inferred from homology"/>
<dbReference type="RefSeq" id="WP_077274935.1">
    <property type="nucleotide sequence ID" value="NZ_CP019609.1"/>
</dbReference>
<evidence type="ECO:0000256" key="2">
    <source>
        <dbReference type="ARBA" id="ARBA00023284"/>
    </source>
</evidence>
<evidence type="ECO:0000259" key="3">
    <source>
        <dbReference type="Pfam" id="PF00085"/>
    </source>
</evidence>
<feature type="domain" description="Thioredoxin" evidence="3">
    <location>
        <begin position="6"/>
        <end position="102"/>
    </location>
</feature>
<evidence type="ECO:0000313" key="4">
    <source>
        <dbReference type="EMBL" id="AQP52830.1"/>
    </source>
</evidence>
<dbReference type="PANTHER" id="PTHR45663:SF11">
    <property type="entry name" value="GEO12009P1"/>
    <property type="match status" value="1"/>
</dbReference>
<dbReference type="STRING" id="633807.BW732_00405"/>
<comment type="similarity">
    <text evidence="1">Belongs to the thioredoxin family.</text>
</comment>
<dbReference type="GO" id="GO:0015035">
    <property type="term" value="F:protein-disulfide reductase activity"/>
    <property type="evidence" value="ECO:0007669"/>
    <property type="project" value="TreeGrafter"/>
</dbReference>
<evidence type="ECO:0000313" key="5">
    <source>
        <dbReference type="Proteomes" id="UP000188246"/>
    </source>
</evidence>
<keyword evidence="5" id="KW-1185">Reference proteome</keyword>
<evidence type="ECO:0000256" key="1">
    <source>
        <dbReference type="ARBA" id="ARBA00008987"/>
    </source>
</evidence>
<name>A0A1Q2D393_9ENTE</name>
<dbReference type="SUPFAM" id="SSF52833">
    <property type="entry name" value="Thioredoxin-like"/>
    <property type="match status" value="1"/>
</dbReference>
<dbReference type="AlphaFoldDB" id="A0A1Q2D393"/>
<dbReference type="InterPro" id="IPR036249">
    <property type="entry name" value="Thioredoxin-like_sf"/>
</dbReference>
<sequence>MFQKVTELTNLKELIRQEELVMIYFSQPSCSVCHGLKPQVEKRLVKYTEKIKFLEVNVLDIPEVAGEYQIMTIPVILLFYRGSEYMRKARIIPLDDLEKSVQKIVEGATGVLE</sequence>
<organism evidence="4 5">
    <name type="scientific">Vagococcus penaei</name>
    <dbReference type="NCBI Taxonomy" id="633807"/>
    <lineage>
        <taxon>Bacteria</taxon>
        <taxon>Bacillati</taxon>
        <taxon>Bacillota</taxon>
        <taxon>Bacilli</taxon>
        <taxon>Lactobacillales</taxon>
        <taxon>Enterococcaceae</taxon>
        <taxon>Vagococcus</taxon>
    </lineage>
</organism>
<dbReference type="Pfam" id="PF00085">
    <property type="entry name" value="Thioredoxin"/>
    <property type="match status" value="1"/>
</dbReference>
<dbReference type="InterPro" id="IPR013766">
    <property type="entry name" value="Thioredoxin_domain"/>
</dbReference>
<dbReference type="GO" id="GO:0005737">
    <property type="term" value="C:cytoplasm"/>
    <property type="evidence" value="ECO:0007669"/>
    <property type="project" value="TreeGrafter"/>
</dbReference>
<dbReference type="EMBL" id="CP019609">
    <property type="protein sequence ID" value="AQP52830.1"/>
    <property type="molecule type" value="Genomic_DNA"/>
</dbReference>
<dbReference type="KEGG" id="vpi:BW732_00405"/>